<dbReference type="NCBIfam" id="TIGR00254">
    <property type="entry name" value="GGDEF"/>
    <property type="match status" value="1"/>
</dbReference>
<name>A0A7T7XM78_9SPIR</name>
<comment type="catalytic activity">
    <reaction evidence="2">
        <text>2 GTP = 3',3'-c-di-GMP + 2 diphosphate</text>
        <dbReference type="Rhea" id="RHEA:24898"/>
        <dbReference type="ChEBI" id="CHEBI:33019"/>
        <dbReference type="ChEBI" id="CHEBI:37565"/>
        <dbReference type="ChEBI" id="CHEBI:58805"/>
        <dbReference type="EC" id="2.7.7.65"/>
    </reaction>
</comment>
<dbReference type="Proteomes" id="UP000595917">
    <property type="component" value="Chromosome"/>
</dbReference>
<dbReference type="RefSeq" id="WP_215626124.1">
    <property type="nucleotide sequence ID" value="NZ_CP067089.2"/>
</dbReference>
<organism evidence="5 6">
    <name type="scientific">Breznakiella homolactica</name>
    <dbReference type="NCBI Taxonomy" id="2798577"/>
    <lineage>
        <taxon>Bacteria</taxon>
        <taxon>Pseudomonadati</taxon>
        <taxon>Spirochaetota</taxon>
        <taxon>Spirochaetia</taxon>
        <taxon>Spirochaetales</taxon>
        <taxon>Breznakiellaceae</taxon>
        <taxon>Breznakiella</taxon>
    </lineage>
</organism>
<evidence type="ECO:0000259" key="4">
    <source>
        <dbReference type="PROSITE" id="PS50887"/>
    </source>
</evidence>
<feature type="transmembrane region" description="Helical" evidence="3">
    <location>
        <begin position="69"/>
        <end position="86"/>
    </location>
</feature>
<sequence length="506" mass="57454">MIDAVPLAVYTVLALCSLVLIFLTLHKKDRSRMDRDLIFVTAVILCWLVSAIAFFSTRDAALARFLFDLKLPFVALTVLAWFLYIVRFYGLTSYFPRAVTASLFIIPIFTLGIALTSPYHSFIRQEMEILGTYPRHMVRMVRGPWFWYHSVYCYILMLAAFILALTQHKQILRIYRLPSTLLLLGISLSVAANILVVRISLALDLSLVSASFSSMLLYLATKNYHGLDFCIRARQEAFHYLDRSIFILDDEEGIVSANRSARSWLEQTGITPEGGSFRSVAEKMAALSEKQESLDDLGQGNDFYFRSGRIFNLRKKPIYDRRNNPLGSFVFITDETENRKLIAYLDRHSGMDALTGLSNRRQMEEVFSQLDRDGGYPLAIIAGDLNNLKEINDTLGHQQGDILLRVTAETLRSTCPPRARIFRTGGDEFTILLPGHGTEDADLLTDAIRNALEKQRHRYPFKPSIALGVAVQENPGEEFSGTLRRADAAMYRDKERCKSQQAKRTL</sequence>
<evidence type="ECO:0000256" key="3">
    <source>
        <dbReference type="SAM" id="Phobius"/>
    </source>
</evidence>
<evidence type="ECO:0000256" key="2">
    <source>
        <dbReference type="ARBA" id="ARBA00034247"/>
    </source>
</evidence>
<feature type="transmembrane region" description="Helical" evidence="3">
    <location>
        <begin position="6"/>
        <end position="25"/>
    </location>
</feature>
<keyword evidence="3" id="KW-0812">Transmembrane</keyword>
<accession>A0A7T7XM78</accession>
<reference evidence="5" key="1">
    <citation type="submission" date="2021-01" db="EMBL/GenBank/DDBJ databases">
        <title>Description of Breznakiella homolactica.</title>
        <authorList>
            <person name="Song Y."/>
            <person name="Brune A."/>
        </authorList>
    </citation>
    <scope>NUCLEOTIDE SEQUENCE</scope>
    <source>
        <strain evidence="5">RmG30</strain>
    </source>
</reference>
<dbReference type="GO" id="GO:0052621">
    <property type="term" value="F:diguanylate cyclase activity"/>
    <property type="evidence" value="ECO:0007669"/>
    <property type="project" value="UniProtKB-EC"/>
</dbReference>
<dbReference type="PANTHER" id="PTHR45138:SF9">
    <property type="entry name" value="DIGUANYLATE CYCLASE DGCM-RELATED"/>
    <property type="match status" value="1"/>
</dbReference>
<feature type="transmembrane region" description="Helical" evidence="3">
    <location>
        <begin position="145"/>
        <end position="165"/>
    </location>
</feature>
<dbReference type="InterPro" id="IPR043128">
    <property type="entry name" value="Rev_trsase/Diguanyl_cyclase"/>
</dbReference>
<dbReference type="Pfam" id="PF16927">
    <property type="entry name" value="HisKA_7TM"/>
    <property type="match status" value="1"/>
</dbReference>
<dbReference type="EC" id="2.7.7.65" evidence="1"/>
<dbReference type="InterPro" id="IPR031621">
    <property type="entry name" value="HisKA_7TM"/>
</dbReference>
<feature type="transmembrane region" description="Helical" evidence="3">
    <location>
        <begin position="98"/>
        <end position="117"/>
    </location>
</feature>
<evidence type="ECO:0000256" key="1">
    <source>
        <dbReference type="ARBA" id="ARBA00012528"/>
    </source>
</evidence>
<dbReference type="Gene3D" id="3.30.70.270">
    <property type="match status" value="1"/>
</dbReference>
<dbReference type="PROSITE" id="PS50887">
    <property type="entry name" value="GGDEF"/>
    <property type="match status" value="1"/>
</dbReference>
<keyword evidence="6" id="KW-1185">Reference proteome</keyword>
<keyword evidence="3" id="KW-1133">Transmembrane helix</keyword>
<dbReference type="SMART" id="SM00267">
    <property type="entry name" value="GGDEF"/>
    <property type="match status" value="1"/>
</dbReference>
<dbReference type="InterPro" id="IPR050469">
    <property type="entry name" value="Diguanylate_Cyclase"/>
</dbReference>
<feature type="transmembrane region" description="Helical" evidence="3">
    <location>
        <begin position="177"/>
        <end position="195"/>
    </location>
</feature>
<dbReference type="InterPro" id="IPR029787">
    <property type="entry name" value="Nucleotide_cyclase"/>
</dbReference>
<evidence type="ECO:0000313" key="6">
    <source>
        <dbReference type="Proteomes" id="UP000595917"/>
    </source>
</evidence>
<gene>
    <name evidence="5" type="ORF">JFL75_18095</name>
</gene>
<feature type="transmembrane region" description="Helical" evidence="3">
    <location>
        <begin position="37"/>
        <end position="57"/>
    </location>
</feature>
<dbReference type="EMBL" id="CP067089">
    <property type="protein sequence ID" value="QQO08818.1"/>
    <property type="molecule type" value="Genomic_DNA"/>
</dbReference>
<dbReference type="SUPFAM" id="SSF55073">
    <property type="entry name" value="Nucleotide cyclase"/>
    <property type="match status" value="1"/>
</dbReference>
<dbReference type="Pfam" id="PF00990">
    <property type="entry name" value="GGDEF"/>
    <property type="match status" value="1"/>
</dbReference>
<keyword evidence="3" id="KW-0472">Membrane</keyword>
<proteinExistence type="predicted"/>
<dbReference type="KEGG" id="bhc:JFL75_18095"/>
<feature type="domain" description="GGDEF" evidence="4">
    <location>
        <begin position="376"/>
        <end position="506"/>
    </location>
</feature>
<dbReference type="AlphaFoldDB" id="A0A7T7XM78"/>
<dbReference type="CDD" id="cd01949">
    <property type="entry name" value="GGDEF"/>
    <property type="match status" value="1"/>
</dbReference>
<protein>
    <recommendedName>
        <fullName evidence="1">diguanylate cyclase</fullName>
        <ecNumber evidence="1">2.7.7.65</ecNumber>
    </recommendedName>
</protein>
<dbReference type="PANTHER" id="PTHR45138">
    <property type="entry name" value="REGULATORY COMPONENTS OF SENSORY TRANSDUCTION SYSTEM"/>
    <property type="match status" value="1"/>
</dbReference>
<evidence type="ECO:0000313" key="5">
    <source>
        <dbReference type="EMBL" id="QQO08818.1"/>
    </source>
</evidence>
<dbReference type="InterPro" id="IPR000160">
    <property type="entry name" value="GGDEF_dom"/>
</dbReference>